<comment type="caution">
    <text evidence="2">The sequence shown here is derived from an EMBL/GenBank/DDBJ whole genome shotgun (WGS) entry which is preliminary data.</text>
</comment>
<evidence type="ECO:0008006" key="4">
    <source>
        <dbReference type="Google" id="ProtNLM"/>
    </source>
</evidence>
<dbReference type="EMBL" id="JAWDID010000054">
    <property type="protein sequence ID" value="MDU0342963.1"/>
    <property type="molecule type" value="Genomic_DNA"/>
</dbReference>
<organism evidence="2 3">
    <name type="scientific">Bosea rubneri</name>
    <dbReference type="NCBI Taxonomy" id="3075434"/>
    <lineage>
        <taxon>Bacteria</taxon>
        <taxon>Pseudomonadati</taxon>
        <taxon>Pseudomonadota</taxon>
        <taxon>Alphaproteobacteria</taxon>
        <taxon>Hyphomicrobiales</taxon>
        <taxon>Boseaceae</taxon>
        <taxon>Bosea</taxon>
    </lineage>
</organism>
<dbReference type="RefSeq" id="WP_316020713.1">
    <property type="nucleotide sequence ID" value="NZ_JAWDID010000054.1"/>
</dbReference>
<protein>
    <recommendedName>
        <fullName evidence="4">Anti-sigma factor</fullName>
    </recommendedName>
</protein>
<feature type="region of interest" description="Disordered" evidence="1">
    <location>
        <begin position="104"/>
        <end position="127"/>
    </location>
</feature>
<proteinExistence type="predicted"/>
<dbReference type="InterPro" id="IPR041916">
    <property type="entry name" value="Anti_sigma_zinc_sf"/>
</dbReference>
<keyword evidence="3" id="KW-1185">Reference proteome</keyword>
<sequence length="127" mass="13562">MTKPEVSDEMLIALADGELSAGEAERLHALVTADPELAERFAILAETRFLLEAEGEPKPEAVPERLLAAIAAADARPAPVQPQLTVIAGGRWRRASSWWRAASPAISPDAGDKERPASRSLVSTGLR</sequence>
<dbReference type="Proteomes" id="UP001254257">
    <property type="component" value="Unassembled WGS sequence"/>
</dbReference>
<reference evidence="2 3" key="1">
    <citation type="submission" date="2023-09" db="EMBL/GenBank/DDBJ databases">
        <title>Whole genome shotgun sequencing (WGS) of Bosea sp. ZW T0_25, isolated from stored onions (Allium cepa).</title>
        <authorList>
            <person name="Stoll D.A."/>
            <person name="Huch M."/>
        </authorList>
    </citation>
    <scope>NUCLEOTIDE SEQUENCE [LARGE SCALE GENOMIC DNA]</scope>
    <source>
        <strain evidence="2 3">ZW T0_25</strain>
    </source>
</reference>
<evidence type="ECO:0000313" key="3">
    <source>
        <dbReference type="Proteomes" id="UP001254257"/>
    </source>
</evidence>
<evidence type="ECO:0000256" key="1">
    <source>
        <dbReference type="SAM" id="MobiDB-lite"/>
    </source>
</evidence>
<name>A0ABU3SDU6_9HYPH</name>
<evidence type="ECO:0000313" key="2">
    <source>
        <dbReference type="EMBL" id="MDU0342963.1"/>
    </source>
</evidence>
<gene>
    <name evidence="2" type="ORF">RKE40_23955</name>
</gene>
<accession>A0ABU3SDU6</accession>
<dbReference type="Gene3D" id="1.10.10.1320">
    <property type="entry name" value="Anti-sigma factor, zinc-finger domain"/>
    <property type="match status" value="1"/>
</dbReference>